<dbReference type="EMBL" id="CM056809">
    <property type="protein sequence ID" value="KAJ8649470.1"/>
    <property type="molecule type" value="Genomic_DNA"/>
</dbReference>
<protein>
    <submittedName>
        <fullName evidence="1">Uncharacterized protein</fullName>
    </submittedName>
</protein>
<evidence type="ECO:0000313" key="2">
    <source>
        <dbReference type="Proteomes" id="UP001234297"/>
    </source>
</evidence>
<dbReference type="Proteomes" id="UP001234297">
    <property type="component" value="Chromosome 1"/>
</dbReference>
<keyword evidence="2" id="KW-1185">Reference proteome</keyword>
<organism evidence="1 2">
    <name type="scientific">Persea americana</name>
    <name type="common">Avocado</name>
    <dbReference type="NCBI Taxonomy" id="3435"/>
    <lineage>
        <taxon>Eukaryota</taxon>
        <taxon>Viridiplantae</taxon>
        <taxon>Streptophyta</taxon>
        <taxon>Embryophyta</taxon>
        <taxon>Tracheophyta</taxon>
        <taxon>Spermatophyta</taxon>
        <taxon>Magnoliopsida</taxon>
        <taxon>Magnoliidae</taxon>
        <taxon>Laurales</taxon>
        <taxon>Lauraceae</taxon>
        <taxon>Persea</taxon>
    </lineage>
</organism>
<evidence type="ECO:0000313" key="1">
    <source>
        <dbReference type="EMBL" id="KAJ8649470.1"/>
    </source>
</evidence>
<reference evidence="1 2" key="1">
    <citation type="journal article" date="2022" name="Hortic Res">
        <title>A haplotype resolved chromosomal level avocado genome allows analysis of novel avocado genes.</title>
        <authorList>
            <person name="Nath O."/>
            <person name="Fletcher S.J."/>
            <person name="Hayward A."/>
            <person name="Shaw L.M."/>
            <person name="Masouleh A.K."/>
            <person name="Furtado A."/>
            <person name="Henry R.J."/>
            <person name="Mitter N."/>
        </authorList>
    </citation>
    <scope>NUCLEOTIDE SEQUENCE [LARGE SCALE GENOMIC DNA]</scope>
    <source>
        <strain evidence="2">cv. Hass</strain>
    </source>
</reference>
<comment type="caution">
    <text evidence="1">The sequence shown here is derived from an EMBL/GenBank/DDBJ whole genome shotgun (WGS) entry which is preliminary data.</text>
</comment>
<accession>A0ACC2MUX2</accession>
<proteinExistence type="predicted"/>
<sequence>MVRFILLEAEEKAREIKISAEDVQDDLISSMNEAAGKQLLRVCDDYYVCKKILQELIVQRELAPTERDSCAVALLGK</sequence>
<gene>
    <name evidence="1" type="ORF">MRB53_002493</name>
</gene>
<name>A0ACC2MUX2_PERAE</name>